<dbReference type="SMART" id="SM00032">
    <property type="entry name" value="CCP"/>
    <property type="match status" value="2"/>
</dbReference>
<keyword evidence="2" id="KW-1015">Disulfide bond</keyword>
<evidence type="ECO:0000256" key="1">
    <source>
        <dbReference type="ARBA" id="ARBA00022737"/>
    </source>
</evidence>
<keyword evidence="3" id="KW-0768">Sushi</keyword>
<comment type="caution">
    <text evidence="6">The sequence shown here is derived from an EMBL/GenBank/DDBJ whole genome shotgun (WGS) entry which is preliminary data.</text>
</comment>
<dbReference type="Proteomes" id="UP001054945">
    <property type="component" value="Unassembled WGS sequence"/>
</dbReference>
<gene>
    <name evidence="6" type="primary">Csmd1_1</name>
    <name evidence="6" type="ORF">CEXT_449171</name>
</gene>
<feature type="domain" description="Sushi" evidence="5">
    <location>
        <begin position="47"/>
        <end position="109"/>
    </location>
</feature>
<dbReference type="SUPFAM" id="SSF57535">
    <property type="entry name" value="Complement control module/SCR domain"/>
    <property type="match status" value="2"/>
</dbReference>
<dbReference type="EMBL" id="BPLR01017888">
    <property type="protein sequence ID" value="GIY95264.1"/>
    <property type="molecule type" value="Genomic_DNA"/>
</dbReference>
<name>A0AAV4XMH4_CAEEX</name>
<feature type="compositionally biased region" description="Low complexity" evidence="4">
    <location>
        <begin position="246"/>
        <end position="261"/>
    </location>
</feature>
<protein>
    <submittedName>
        <fullName evidence="6">CUB and sushi domain-containing protein 1</fullName>
    </submittedName>
</protein>
<dbReference type="InterPro" id="IPR051277">
    <property type="entry name" value="SEZ6_CSMD_C4BPB_Regulators"/>
</dbReference>
<sequence>MVAGKVLNVMFTSYVSPSSEPHLKDKNETGADGIGSFQIRYKAFDPHRCGRPEQIENGYTVNKGRKVGQTVFYHCHPPYDLIGDSELHCIITDETPVPKWSNKTPKCVIQDCTEGPTVKQGSHGAIASQDILLTFISFQSPAFGEIVTQPNHQIKAKEETGFYLEYSIVSSSCPKPKAPENGEVIGYSTDLGSSVAYRCNPGFVLKRQNNLKMEKKKAKESLSVKDGFNVTETKEKSSVPKHQLIEPVPSSSESAEPNENNPVKKSEKEPGSGPKSEPHLLQVIPPKMAKRSHLQKKVAYQSKDKDPFQ</sequence>
<comment type="caution">
    <text evidence="3">Lacks conserved residue(s) required for the propagation of feature annotation.</text>
</comment>
<evidence type="ECO:0000256" key="3">
    <source>
        <dbReference type="PROSITE-ProRule" id="PRU00302"/>
    </source>
</evidence>
<feature type="region of interest" description="Disordered" evidence="4">
    <location>
        <begin position="232"/>
        <end position="309"/>
    </location>
</feature>
<evidence type="ECO:0000256" key="4">
    <source>
        <dbReference type="SAM" id="MobiDB-lite"/>
    </source>
</evidence>
<dbReference type="AlphaFoldDB" id="A0AAV4XMH4"/>
<dbReference type="InterPro" id="IPR000436">
    <property type="entry name" value="Sushi_SCR_CCP_dom"/>
</dbReference>
<keyword evidence="1" id="KW-0677">Repeat</keyword>
<dbReference type="Gene3D" id="2.10.70.10">
    <property type="entry name" value="Complement Module, domain 1"/>
    <property type="match status" value="2"/>
</dbReference>
<reference evidence="6 7" key="1">
    <citation type="submission" date="2021-06" db="EMBL/GenBank/DDBJ databases">
        <title>Caerostris extrusa draft genome.</title>
        <authorList>
            <person name="Kono N."/>
            <person name="Arakawa K."/>
        </authorList>
    </citation>
    <scope>NUCLEOTIDE SEQUENCE [LARGE SCALE GENOMIC DNA]</scope>
</reference>
<dbReference type="PANTHER" id="PTHR45656:SF15">
    <property type="entry name" value="SUSHI DOMAIN-CONTAINING PROTEIN"/>
    <property type="match status" value="1"/>
</dbReference>
<dbReference type="InterPro" id="IPR035976">
    <property type="entry name" value="Sushi/SCR/CCP_sf"/>
</dbReference>
<accession>A0AAV4XMH4</accession>
<evidence type="ECO:0000313" key="6">
    <source>
        <dbReference type="EMBL" id="GIY95264.1"/>
    </source>
</evidence>
<dbReference type="PROSITE" id="PS50923">
    <property type="entry name" value="SUSHI"/>
    <property type="match status" value="1"/>
</dbReference>
<organism evidence="6 7">
    <name type="scientific">Caerostris extrusa</name>
    <name type="common">Bark spider</name>
    <name type="synonym">Caerostris bankana</name>
    <dbReference type="NCBI Taxonomy" id="172846"/>
    <lineage>
        <taxon>Eukaryota</taxon>
        <taxon>Metazoa</taxon>
        <taxon>Ecdysozoa</taxon>
        <taxon>Arthropoda</taxon>
        <taxon>Chelicerata</taxon>
        <taxon>Arachnida</taxon>
        <taxon>Araneae</taxon>
        <taxon>Araneomorphae</taxon>
        <taxon>Entelegynae</taxon>
        <taxon>Araneoidea</taxon>
        <taxon>Araneidae</taxon>
        <taxon>Caerostris</taxon>
    </lineage>
</organism>
<dbReference type="CDD" id="cd00033">
    <property type="entry name" value="CCP"/>
    <property type="match status" value="2"/>
</dbReference>
<keyword evidence="7" id="KW-1185">Reference proteome</keyword>
<evidence type="ECO:0000256" key="2">
    <source>
        <dbReference type="ARBA" id="ARBA00023157"/>
    </source>
</evidence>
<evidence type="ECO:0000259" key="5">
    <source>
        <dbReference type="PROSITE" id="PS50923"/>
    </source>
</evidence>
<evidence type="ECO:0000313" key="7">
    <source>
        <dbReference type="Proteomes" id="UP001054945"/>
    </source>
</evidence>
<proteinExistence type="predicted"/>
<dbReference type="PANTHER" id="PTHR45656">
    <property type="entry name" value="PROTEIN CBR-CLEC-78"/>
    <property type="match status" value="1"/>
</dbReference>
<dbReference type="Pfam" id="PF00084">
    <property type="entry name" value="Sushi"/>
    <property type="match status" value="2"/>
</dbReference>